<evidence type="ECO:0000313" key="3">
    <source>
        <dbReference type="Proteomes" id="UP000474778"/>
    </source>
</evidence>
<keyword evidence="3" id="KW-1185">Reference proteome</keyword>
<dbReference type="Proteomes" id="UP000474778">
    <property type="component" value="Unassembled WGS sequence"/>
</dbReference>
<dbReference type="AlphaFoldDB" id="A0A6L7HYL7"/>
<dbReference type="RefSeq" id="WP_160796209.1">
    <property type="nucleotide sequence ID" value="NZ_WRPA01000009.1"/>
</dbReference>
<organism evidence="2 3">
    <name type="scientific">Shewanella insulae</name>
    <dbReference type="NCBI Taxonomy" id="2681496"/>
    <lineage>
        <taxon>Bacteria</taxon>
        <taxon>Pseudomonadati</taxon>
        <taxon>Pseudomonadota</taxon>
        <taxon>Gammaproteobacteria</taxon>
        <taxon>Alteromonadales</taxon>
        <taxon>Shewanellaceae</taxon>
        <taxon>Shewanella</taxon>
    </lineage>
</organism>
<feature type="transmembrane region" description="Helical" evidence="1">
    <location>
        <begin position="45"/>
        <end position="63"/>
    </location>
</feature>
<evidence type="ECO:0000313" key="2">
    <source>
        <dbReference type="EMBL" id="MXR69233.1"/>
    </source>
</evidence>
<keyword evidence="1" id="KW-0472">Membrane</keyword>
<name>A0A6L7HYL7_9GAMM</name>
<protein>
    <submittedName>
        <fullName evidence="2">Uncharacterized protein</fullName>
    </submittedName>
</protein>
<evidence type="ECO:0000256" key="1">
    <source>
        <dbReference type="SAM" id="Phobius"/>
    </source>
</evidence>
<proteinExistence type="predicted"/>
<accession>A0A6L7HYL7</accession>
<reference evidence="2 3" key="1">
    <citation type="submission" date="2019-12" db="EMBL/GenBank/DDBJ databases">
        <title>Shewanella insulae sp. nov., isolated from a tidal flat.</title>
        <authorList>
            <person name="Yoon J.-H."/>
        </authorList>
    </citation>
    <scope>NUCLEOTIDE SEQUENCE [LARGE SCALE GENOMIC DNA]</scope>
    <source>
        <strain evidence="2 3">JBTF-M18</strain>
    </source>
</reference>
<gene>
    <name evidence="2" type="ORF">GNT65_11175</name>
</gene>
<sequence>MLCSHCSHSFRAQQVAAQRGKGLDAQIQCPHCEAWLGRSTTLMRLKILGFYLGLVMLVVGYFWPEWRNLTTPVAIFAVMILLVSHMMDHLKVTQAPPRQVLDDSEHRQKYR</sequence>
<dbReference type="EMBL" id="WRPA01000009">
    <property type="protein sequence ID" value="MXR69233.1"/>
    <property type="molecule type" value="Genomic_DNA"/>
</dbReference>
<feature type="transmembrane region" description="Helical" evidence="1">
    <location>
        <begin position="69"/>
        <end position="87"/>
    </location>
</feature>
<keyword evidence="1" id="KW-1133">Transmembrane helix</keyword>
<comment type="caution">
    <text evidence="2">The sequence shown here is derived from an EMBL/GenBank/DDBJ whole genome shotgun (WGS) entry which is preliminary data.</text>
</comment>
<keyword evidence="1" id="KW-0812">Transmembrane</keyword>